<gene>
    <name evidence="2" type="ORF">PIB30_107076</name>
</gene>
<feature type="compositionally biased region" description="Acidic residues" evidence="1">
    <location>
        <begin position="41"/>
        <end position="57"/>
    </location>
</feature>
<dbReference type="EMBL" id="JASCZI010004430">
    <property type="protein sequence ID" value="MED6117127.1"/>
    <property type="molecule type" value="Genomic_DNA"/>
</dbReference>
<evidence type="ECO:0000313" key="2">
    <source>
        <dbReference type="EMBL" id="MED6117127.1"/>
    </source>
</evidence>
<comment type="caution">
    <text evidence="2">The sequence shown here is derived from an EMBL/GenBank/DDBJ whole genome shotgun (WGS) entry which is preliminary data.</text>
</comment>
<organism evidence="2 3">
    <name type="scientific">Stylosanthes scabra</name>
    <dbReference type="NCBI Taxonomy" id="79078"/>
    <lineage>
        <taxon>Eukaryota</taxon>
        <taxon>Viridiplantae</taxon>
        <taxon>Streptophyta</taxon>
        <taxon>Embryophyta</taxon>
        <taxon>Tracheophyta</taxon>
        <taxon>Spermatophyta</taxon>
        <taxon>Magnoliopsida</taxon>
        <taxon>eudicotyledons</taxon>
        <taxon>Gunneridae</taxon>
        <taxon>Pentapetalae</taxon>
        <taxon>rosids</taxon>
        <taxon>fabids</taxon>
        <taxon>Fabales</taxon>
        <taxon>Fabaceae</taxon>
        <taxon>Papilionoideae</taxon>
        <taxon>50 kb inversion clade</taxon>
        <taxon>dalbergioids sensu lato</taxon>
        <taxon>Dalbergieae</taxon>
        <taxon>Pterocarpus clade</taxon>
        <taxon>Stylosanthes</taxon>
    </lineage>
</organism>
<sequence length="166" mass="18379">MVVNSQPSSSSNPLPSQPLPNPKGGINVVQTTSDKDAIIKEEEDDEEDEDEEDDDWLYDLLAKLAGVDSDSEDEYEDIKEEETSEEDEEEEMIKSTEEATKEEIGSPDKEYEFFIATVYGGNEEKPEDLRGNSGFGTAKKTTDTFHLVDTSTLSMVGIAEDVIAKV</sequence>
<keyword evidence="3" id="KW-1185">Reference proteome</keyword>
<name>A0ABU6QZS3_9FABA</name>
<feature type="compositionally biased region" description="Acidic residues" evidence="1">
    <location>
        <begin position="69"/>
        <end position="91"/>
    </location>
</feature>
<evidence type="ECO:0000256" key="1">
    <source>
        <dbReference type="SAM" id="MobiDB-lite"/>
    </source>
</evidence>
<protein>
    <submittedName>
        <fullName evidence="2">Uncharacterized protein</fullName>
    </submittedName>
</protein>
<accession>A0ABU6QZS3</accession>
<feature type="region of interest" description="Disordered" evidence="1">
    <location>
        <begin position="1"/>
        <end position="108"/>
    </location>
</feature>
<reference evidence="2 3" key="1">
    <citation type="journal article" date="2023" name="Plants (Basel)">
        <title>Bridging the Gap: Combining Genomics and Transcriptomics Approaches to Understand Stylosanthes scabra, an Orphan Legume from the Brazilian Caatinga.</title>
        <authorList>
            <person name="Ferreira-Neto J.R.C."/>
            <person name="da Silva M.D."/>
            <person name="Binneck E."/>
            <person name="de Melo N.F."/>
            <person name="da Silva R.H."/>
            <person name="de Melo A.L.T.M."/>
            <person name="Pandolfi V."/>
            <person name="Bustamante F.O."/>
            <person name="Brasileiro-Vidal A.C."/>
            <person name="Benko-Iseppon A.M."/>
        </authorList>
    </citation>
    <scope>NUCLEOTIDE SEQUENCE [LARGE SCALE GENOMIC DNA]</scope>
    <source>
        <tissue evidence="2">Leaves</tissue>
    </source>
</reference>
<dbReference type="Proteomes" id="UP001341840">
    <property type="component" value="Unassembled WGS sequence"/>
</dbReference>
<proteinExistence type="predicted"/>
<feature type="compositionally biased region" description="Low complexity" evidence="1">
    <location>
        <begin position="1"/>
        <end position="14"/>
    </location>
</feature>
<feature type="compositionally biased region" description="Basic and acidic residues" evidence="1">
    <location>
        <begin position="92"/>
        <end position="108"/>
    </location>
</feature>
<evidence type="ECO:0000313" key="3">
    <source>
        <dbReference type="Proteomes" id="UP001341840"/>
    </source>
</evidence>